<dbReference type="CDD" id="cd06259">
    <property type="entry name" value="YdcF-like"/>
    <property type="match status" value="1"/>
</dbReference>
<keyword evidence="6" id="KW-0472">Membrane</keyword>
<dbReference type="RefSeq" id="WP_230338435.1">
    <property type="nucleotide sequence ID" value="NZ_CP069798.1"/>
</dbReference>
<dbReference type="GO" id="GO:0005886">
    <property type="term" value="C:plasma membrane"/>
    <property type="evidence" value="ECO:0007669"/>
    <property type="project" value="UniProtKB-SubCell"/>
</dbReference>
<proteinExistence type="predicted"/>
<comment type="subcellular location">
    <subcellularLocation>
        <location evidence="1">Cell inner membrane</location>
        <topology evidence="1">Single-pass membrane protein</topology>
    </subcellularLocation>
</comment>
<comment type="function">
    <text evidence="7">Participates in the barrier function of the cell envelope.</text>
</comment>
<dbReference type="AlphaFoldDB" id="A0A892ZF85"/>
<dbReference type="InterPro" id="IPR051599">
    <property type="entry name" value="Cell_Envelope_Assoc"/>
</dbReference>
<keyword evidence="10" id="KW-1185">Reference proteome</keyword>
<organism evidence="9 10">
    <name type="scientific">Paralysiella testudinis</name>
    <dbReference type="NCBI Taxonomy" id="2809020"/>
    <lineage>
        <taxon>Bacteria</taxon>
        <taxon>Pseudomonadati</taxon>
        <taxon>Pseudomonadota</taxon>
        <taxon>Betaproteobacteria</taxon>
        <taxon>Neisseriales</taxon>
        <taxon>Neisseriaceae</taxon>
        <taxon>Paralysiella</taxon>
    </lineage>
</organism>
<accession>A0A892ZF85</accession>
<dbReference type="EMBL" id="CP069798">
    <property type="protein sequence ID" value="QRQ81148.1"/>
    <property type="molecule type" value="Genomic_DNA"/>
</dbReference>
<evidence type="ECO:0000256" key="3">
    <source>
        <dbReference type="ARBA" id="ARBA00022519"/>
    </source>
</evidence>
<keyword evidence="3" id="KW-0997">Cell inner membrane</keyword>
<dbReference type="Pfam" id="PF02698">
    <property type="entry name" value="DUF218"/>
    <property type="match status" value="1"/>
</dbReference>
<sequence>MMPFLISALVLLLLLALPDIWVALITRRHRYRRIEDLPACDDALLLGTAKYLGSGGHNVYYQYRIQAAIDLWRAGKTKRFVVSGNGLTESVSETAAMQADLVAAGIPASVIWQDEAGMRTLDSILRYADTFDSPRGQRHLCMVSQPFHNQRALALARWQGIDAVAYDAEAVGWRGGWRVHLRERGARLKWAWDIVRGTAPQHSIVNLPLRQCPTQAPPSPPGAHINAA</sequence>
<keyword evidence="5" id="KW-1133">Transmembrane helix</keyword>
<dbReference type="Proteomes" id="UP000653156">
    <property type="component" value="Chromosome"/>
</dbReference>
<keyword evidence="4" id="KW-0812">Transmembrane</keyword>
<dbReference type="KEGG" id="ptes:JQU52_10500"/>
<evidence type="ECO:0000256" key="1">
    <source>
        <dbReference type="ARBA" id="ARBA00004377"/>
    </source>
</evidence>
<name>A0A892ZF85_9NEIS</name>
<evidence type="ECO:0000259" key="8">
    <source>
        <dbReference type="Pfam" id="PF02698"/>
    </source>
</evidence>
<reference evidence="9" key="1">
    <citation type="submission" date="2021-02" db="EMBL/GenBank/DDBJ databases">
        <title>Neisseriaceae sp. 26B isolated from the cloaca of a Common Toad-headed Turtle (Mesoclemmys nasuta).</title>
        <authorList>
            <person name="Spergser J."/>
            <person name="Busse H.-J."/>
        </authorList>
    </citation>
    <scope>NUCLEOTIDE SEQUENCE</scope>
    <source>
        <strain evidence="9">26B</strain>
    </source>
</reference>
<dbReference type="PANTHER" id="PTHR30336">
    <property type="entry name" value="INNER MEMBRANE PROTEIN, PROBABLE PERMEASE"/>
    <property type="match status" value="1"/>
</dbReference>
<evidence type="ECO:0000256" key="4">
    <source>
        <dbReference type="ARBA" id="ARBA00022692"/>
    </source>
</evidence>
<evidence type="ECO:0000256" key="2">
    <source>
        <dbReference type="ARBA" id="ARBA00022475"/>
    </source>
</evidence>
<dbReference type="PANTHER" id="PTHR30336:SF0">
    <property type="entry name" value="PROTEIN SANA"/>
    <property type="match status" value="1"/>
</dbReference>
<dbReference type="InterPro" id="IPR003848">
    <property type="entry name" value="DUF218"/>
</dbReference>
<evidence type="ECO:0000256" key="7">
    <source>
        <dbReference type="ARBA" id="ARBA00037355"/>
    </source>
</evidence>
<evidence type="ECO:0000313" key="10">
    <source>
        <dbReference type="Proteomes" id="UP000653156"/>
    </source>
</evidence>
<feature type="domain" description="DUF218" evidence="8">
    <location>
        <begin position="52"/>
        <end position="168"/>
    </location>
</feature>
<evidence type="ECO:0000313" key="9">
    <source>
        <dbReference type="EMBL" id="QRQ81148.1"/>
    </source>
</evidence>
<gene>
    <name evidence="9" type="ORF">JQU52_10500</name>
</gene>
<keyword evidence="2" id="KW-1003">Cell membrane</keyword>
<protein>
    <submittedName>
        <fullName evidence="9">YdcF family protein</fullName>
    </submittedName>
</protein>
<evidence type="ECO:0000256" key="5">
    <source>
        <dbReference type="ARBA" id="ARBA00022989"/>
    </source>
</evidence>
<evidence type="ECO:0000256" key="6">
    <source>
        <dbReference type="ARBA" id="ARBA00023136"/>
    </source>
</evidence>